<evidence type="ECO:0000256" key="4">
    <source>
        <dbReference type="ARBA" id="ARBA00022833"/>
    </source>
</evidence>
<dbReference type="InterPro" id="IPR023627">
    <property type="entry name" value="Rcmb_RecR"/>
</dbReference>
<evidence type="ECO:0000256" key="3">
    <source>
        <dbReference type="ARBA" id="ARBA00022771"/>
    </source>
</evidence>
<keyword evidence="10" id="KW-1185">Reference proteome</keyword>
<comment type="caution">
    <text evidence="9">The sequence shown here is derived from an EMBL/GenBank/DDBJ whole genome shotgun (WGS) entry which is preliminary data.</text>
</comment>
<feature type="domain" description="Toprim" evidence="8">
    <location>
        <begin position="81"/>
        <end position="180"/>
    </location>
</feature>
<dbReference type="Pfam" id="PF21175">
    <property type="entry name" value="RecR_C"/>
    <property type="match status" value="1"/>
</dbReference>
<comment type="similarity">
    <text evidence="7">Belongs to the RecR family.</text>
</comment>
<dbReference type="RefSeq" id="WP_220202185.1">
    <property type="nucleotide sequence ID" value="NZ_BNJK01000001.1"/>
</dbReference>
<dbReference type="Gene3D" id="3.30.60.80">
    <property type="match status" value="1"/>
</dbReference>
<proteinExistence type="inferred from homology"/>
<dbReference type="Gene3D" id="1.10.8.420">
    <property type="entry name" value="RecR Domain 1"/>
    <property type="match status" value="1"/>
</dbReference>
<dbReference type="CDD" id="cd01025">
    <property type="entry name" value="TOPRIM_recR"/>
    <property type="match status" value="1"/>
</dbReference>
<feature type="zinc finger region" description="C4-type" evidence="7">
    <location>
        <begin position="58"/>
        <end position="73"/>
    </location>
</feature>
<dbReference type="GO" id="GO:0006310">
    <property type="term" value="P:DNA recombination"/>
    <property type="evidence" value="ECO:0007669"/>
    <property type="project" value="UniProtKB-UniRule"/>
</dbReference>
<reference evidence="9" key="1">
    <citation type="submission" date="2020-10" db="EMBL/GenBank/DDBJ databases">
        <title>Taxonomic study of unclassified bacteria belonging to the class Ktedonobacteria.</title>
        <authorList>
            <person name="Yabe S."/>
            <person name="Wang C.M."/>
            <person name="Zheng Y."/>
            <person name="Sakai Y."/>
            <person name="Cavaletti L."/>
            <person name="Monciardini P."/>
            <person name="Donadio S."/>
        </authorList>
    </citation>
    <scope>NUCLEOTIDE SEQUENCE</scope>
    <source>
        <strain evidence="9">ID150040</strain>
    </source>
</reference>
<sequence length="203" mass="22498">MSDVAPPVAALIEEFSKLPGIGVKTAQRLTFFILRSPTDQARRLSDAIIRVKESIVYCSRCFNITETDPCPICSNSSREQDVICVVEEPLDVLALEKTGVYKGLYHVLHGALSPMNGIGPKDIRIEELLKRLENETIREVILATNPGFEGDYTASTIKRDIQNELNLPELKITTLARGLPLGSDLEYADEGTLSRALEGRREL</sequence>
<dbReference type="Pfam" id="PF13662">
    <property type="entry name" value="Toprim_4"/>
    <property type="match status" value="1"/>
</dbReference>
<dbReference type="Pfam" id="PF21176">
    <property type="entry name" value="RecR_HhH"/>
    <property type="match status" value="1"/>
</dbReference>
<organism evidence="9 10">
    <name type="scientific">Reticulibacter mediterranei</name>
    <dbReference type="NCBI Taxonomy" id="2778369"/>
    <lineage>
        <taxon>Bacteria</taxon>
        <taxon>Bacillati</taxon>
        <taxon>Chloroflexota</taxon>
        <taxon>Ktedonobacteria</taxon>
        <taxon>Ktedonobacterales</taxon>
        <taxon>Reticulibacteraceae</taxon>
        <taxon>Reticulibacter</taxon>
    </lineage>
</organism>
<dbReference type="Gene3D" id="3.40.1360.10">
    <property type="match status" value="1"/>
</dbReference>
<dbReference type="AlphaFoldDB" id="A0A8J3N0A0"/>
<gene>
    <name evidence="7 9" type="primary">recR</name>
    <name evidence="9" type="ORF">KSF_013310</name>
</gene>
<dbReference type="InterPro" id="IPR034137">
    <property type="entry name" value="TOPRIM_RecR"/>
</dbReference>
<evidence type="ECO:0000256" key="1">
    <source>
        <dbReference type="ARBA" id="ARBA00022723"/>
    </source>
</evidence>
<keyword evidence="6 7" id="KW-0234">DNA repair</keyword>
<dbReference type="GO" id="GO:0008270">
    <property type="term" value="F:zinc ion binding"/>
    <property type="evidence" value="ECO:0007669"/>
    <property type="project" value="UniProtKB-KW"/>
</dbReference>
<keyword evidence="4 7" id="KW-0862">Zinc</keyword>
<keyword evidence="5 7" id="KW-0233">DNA recombination</keyword>
<keyword evidence="2 7" id="KW-0227">DNA damage</keyword>
<dbReference type="NCBIfam" id="TIGR00615">
    <property type="entry name" value="recR"/>
    <property type="match status" value="1"/>
</dbReference>
<dbReference type="GO" id="GO:0006281">
    <property type="term" value="P:DNA repair"/>
    <property type="evidence" value="ECO:0007669"/>
    <property type="project" value="UniProtKB-UniRule"/>
</dbReference>
<evidence type="ECO:0000313" key="10">
    <source>
        <dbReference type="Proteomes" id="UP000597444"/>
    </source>
</evidence>
<dbReference type="InterPro" id="IPR015967">
    <property type="entry name" value="Rcmb_RecR_Znf"/>
</dbReference>
<evidence type="ECO:0000313" key="9">
    <source>
        <dbReference type="EMBL" id="GHO91283.1"/>
    </source>
</evidence>
<keyword evidence="3 7" id="KW-0863">Zinc-finger</keyword>
<dbReference type="SMART" id="SM00493">
    <property type="entry name" value="TOPRIM"/>
    <property type="match status" value="1"/>
</dbReference>
<dbReference type="InterPro" id="IPR006171">
    <property type="entry name" value="TOPRIM_dom"/>
</dbReference>
<dbReference type="HAMAP" id="MF_00017">
    <property type="entry name" value="RecR"/>
    <property type="match status" value="1"/>
</dbReference>
<evidence type="ECO:0000256" key="7">
    <source>
        <dbReference type="HAMAP-Rule" id="MF_00017"/>
    </source>
</evidence>
<evidence type="ECO:0000256" key="2">
    <source>
        <dbReference type="ARBA" id="ARBA00022763"/>
    </source>
</evidence>
<dbReference type="PANTHER" id="PTHR30446:SF0">
    <property type="entry name" value="RECOMBINATION PROTEIN RECR"/>
    <property type="match status" value="1"/>
</dbReference>
<accession>A0A8J3N0A0</accession>
<comment type="function">
    <text evidence="7">May play a role in DNA repair. It seems to be involved in an RecBC-independent recombinational process of DNA repair. It may act with RecF and RecO.</text>
</comment>
<protein>
    <recommendedName>
        <fullName evidence="7">Recombination protein RecR</fullName>
    </recommendedName>
</protein>
<dbReference type="PROSITE" id="PS50880">
    <property type="entry name" value="TOPRIM"/>
    <property type="match status" value="1"/>
</dbReference>
<dbReference type="PANTHER" id="PTHR30446">
    <property type="entry name" value="RECOMBINATION PROTEIN RECR"/>
    <property type="match status" value="1"/>
</dbReference>
<name>A0A8J3N0A0_9CHLR</name>
<dbReference type="EMBL" id="BNJK01000001">
    <property type="protein sequence ID" value="GHO91283.1"/>
    <property type="molecule type" value="Genomic_DNA"/>
</dbReference>
<dbReference type="SUPFAM" id="SSF111304">
    <property type="entry name" value="Recombination protein RecR"/>
    <property type="match status" value="1"/>
</dbReference>
<evidence type="ECO:0000256" key="6">
    <source>
        <dbReference type="ARBA" id="ARBA00023204"/>
    </source>
</evidence>
<evidence type="ECO:0000259" key="8">
    <source>
        <dbReference type="PROSITE" id="PS50880"/>
    </source>
</evidence>
<dbReference type="Gene3D" id="6.10.250.240">
    <property type="match status" value="1"/>
</dbReference>
<dbReference type="InterPro" id="IPR000093">
    <property type="entry name" value="DNA_Rcmb_RecR"/>
</dbReference>
<evidence type="ECO:0000256" key="5">
    <source>
        <dbReference type="ARBA" id="ARBA00023172"/>
    </source>
</evidence>
<dbReference type="Pfam" id="PF02132">
    <property type="entry name" value="RecR_ZnF"/>
    <property type="match status" value="1"/>
</dbReference>
<keyword evidence="1 7" id="KW-0479">Metal-binding</keyword>
<dbReference type="Proteomes" id="UP000597444">
    <property type="component" value="Unassembled WGS sequence"/>
</dbReference>
<dbReference type="GO" id="GO:0003677">
    <property type="term" value="F:DNA binding"/>
    <property type="evidence" value="ECO:0007669"/>
    <property type="project" value="UniProtKB-UniRule"/>
</dbReference>